<accession>A0A016TSS9</accession>
<protein>
    <submittedName>
        <fullName evidence="1">Uncharacterized protein</fullName>
    </submittedName>
</protein>
<reference evidence="2" key="1">
    <citation type="journal article" date="2015" name="Nat. Genet.">
        <title>The genome and transcriptome of the zoonotic hookworm Ancylostoma ceylanicum identify infection-specific gene families.</title>
        <authorList>
            <person name="Schwarz E.M."/>
            <person name="Hu Y."/>
            <person name="Antoshechkin I."/>
            <person name="Miller M.M."/>
            <person name="Sternberg P.W."/>
            <person name="Aroian R.V."/>
        </authorList>
    </citation>
    <scope>NUCLEOTIDE SEQUENCE</scope>
    <source>
        <strain evidence="2">HY135</strain>
    </source>
</reference>
<evidence type="ECO:0000313" key="2">
    <source>
        <dbReference type="Proteomes" id="UP000024635"/>
    </source>
</evidence>
<name>A0A016TSS9_9BILA</name>
<dbReference type="EMBL" id="JARK01001418">
    <property type="protein sequence ID" value="EYC05453.1"/>
    <property type="molecule type" value="Genomic_DNA"/>
</dbReference>
<dbReference type="Proteomes" id="UP000024635">
    <property type="component" value="Unassembled WGS sequence"/>
</dbReference>
<organism evidence="1 2">
    <name type="scientific">Ancylostoma ceylanicum</name>
    <dbReference type="NCBI Taxonomy" id="53326"/>
    <lineage>
        <taxon>Eukaryota</taxon>
        <taxon>Metazoa</taxon>
        <taxon>Ecdysozoa</taxon>
        <taxon>Nematoda</taxon>
        <taxon>Chromadorea</taxon>
        <taxon>Rhabditida</taxon>
        <taxon>Rhabditina</taxon>
        <taxon>Rhabditomorpha</taxon>
        <taxon>Strongyloidea</taxon>
        <taxon>Ancylostomatidae</taxon>
        <taxon>Ancylostomatinae</taxon>
        <taxon>Ancylostoma</taxon>
    </lineage>
</organism>
<gene>
    <name evidence="1" type="primary">Acey_s0082.g1592</name>
    <name evidence="1" type="ORF">Y032_0082g1592</name>
</gene>
<evidence type="ECO:0000313" key="1">
    <source>
        <dbReference type="EMBL" id="EYC05453.1"/>
    </source>
</evidence>
<sequence>MIVIKLVSKMPTQEYISERRNEGGNPGGRPSNNVTKGRFERIANILGKCKTCVDDWDGAKLDPPVEPRLALAQNDVSTAQENPHNVFHFGKESVFLTL</sequence>
<keyword evidence="2" id="KW-1185">Reference proteome</keyword>
<proteinExistence type="predicted"/>
<dbReference type="AlphaFoldDB" id="A0A016TSS9"/>
<comment type="caution">
    <text evidence="1">The sequence shown here is derived from an EMBL/GenBank/DDBJ whole genome shotgun (WGS) entry which is preliminary data.</text>
</comment>